<feature type="compositionally biased region" description="Basic and acidic residues" evidence="1">
    <location>
        <begin position="1381"/>
        <end position="1401"/>
    </location>
</feature>
<reference evidence="3" key="1">
    <citation type="journal article" date="2022" name="Front. Genet.">
        <title>Chromosome-Scale Assembly of the Dendrobium nobile Genome Provides Insights Into the Molecular Mechanism of the Biosynthesis of the Medicinal Active Ingredient of Dendrobium.</title>
        <authorList>
            <person name="Xu Q."/>
            <person name="Niu S.-C."/>
            <person name="Li K.-L."/>
            <person name="Zheng P.-J."/>
            <person name="Zhang X.-J."/>
            <person name="Jia Y."/>
            <person name="Liu Y."/>
            <person name="Niu Y.-X."/>
            <person name="Yu L.-H."/>
            <person name="Chen D.-F."/>
            <person name="Zhang G.-Q."/>
        </authorList>
    </citation>
    <scope>NUCLEOTIDE SEQUENCE</scope>
    <source>
        <tissue evidence="3">Leaf</tissue>
    </source>
</reference>
<dbReference type="Gene3D" id="3.30.420.10">
    <property type="entry name" value="Ribonuclease H-like superfamily/Ribonuclease H"/>
    <property type="match status" value="1"/>
</dbReference>
<dbReference type="InterPro" id="IPR012337">
    <property type="entry name" value="RNaseH-like_sf"/>
</dbReference>
<dbReference type="CDD" id="cd09272">
    <property type="entry name" value="RNase_HI_RT_Ty1"/>
    <property type="match status" value="1"/>
</dbReference>
<comment type="caution">
    <text evidence="3">The sequence shown here is derived from an EMBL/GenBank/DDBJ whole genome shotgun (WGS) entry which is preliminary data.</text>
</comment>
<gene>
    <name evidence="3" type="ORF">KFK09_014769</name>
</gene>
<evidence type="ECO:0000313" key="4">
    <source>
        <dbReference type="Proteomes" id="UP000829196"/>
    </source>
</evidence>
<dbReference type="Pfam" id="PF00078">
    <property type="entry name" value="RVT_1"/>
    <property type="match status" value="1"/>
</dbReference>
<dbReference type="Proteomes" id="UP000829196">
    <property type="component" value="Unassembled WGS sequence"/>
</dbReference>
<sequence>MVKNQFNTTIHTLRSDAGGEYTGNMFKQFLQTHGINHEFSCPNTPQQNGVSERKHRHLLETTCTFLHAAHLPFRFWAEALQTGKHTGTQHLGLPISKGSLDLTSYCDADWASDSTDRKSITGFCTFLGKNLISWCVKKQTMVAKSSTEAEYRSLASSLSDVIWLRRLLLDFHIHLHTPTTIFCDNLSTLALAQNPVFHARTKHIEIDHHFISDHIKQQTVNVAHIDSEDQFDGGLENVHICDSATLGNCISDGRDGAVFPPQSDKSMDNAWNMKPNFKSIDFDFGENFLENGVVKLHQQNEADNTSKLKKSLVIKVLGNATYHIIGQELRRKWNLYGRFYMTLLGGGWVLCAFEEFEAMEAVLNSGPWYVNGSIIVLDKWSPSFDPSSMKGLTALWGSNNLPGFVSGSSWKTNFNREFGLKENSKLMEVNYSKTKKDGYGPWIHVDYGRKKIKISNFQNKWKKIPISYKKSFIVERNEEQGGAINNFIQLNVEHQIVEKIIEKVKDPVIAKDLAVNREGYKVGKRGGKERRKFLFNLGTKEMKSFISCNDLHEVSCVGPKFTWCNNKKGAERILEKMDRCLVNSAAFNSPHRLMERHLARIASDHSPILLNLLNFSSPARKVFRFEEVWTSIPASKTIVRESWRRKAQGDPSQALNQKMKRTLRNLLYWSKAKFKELRLSKEELKVDILIFQEKEADGGELSEDEQWKLKAKIEELNTVLARINTTWRQRAKIKWLMDGDTNSRFFQAFASARMNLNYIHNIKNEQGDLVEDQKEIKVVLFQFFNNKWEDRVCILNGWPVPVNTLEEVDKEFLNRRFSIEELEKVIKELRGNIAPGQDEQVAFMKGRSLSNHVLVAQEVFHKFRHSNSSKGMVSFKIDIEQAYDSMGWPTLNNVLKYFEFLDFYANLIMECVIGPKFSLLINGIYSKWIDAKCGFRQGSPLSPFLFVLRAQLLSNAFLQSGNSIGISISSNSPKFSHLLYADDIMVFSEAKLESVKVVKGIILEFCGWTSQKINFQKSGVLFGRSVKKGRRKKICKIMKFRELHEFTYLGTKVALRRLNRASFQFIMDKVLNKLTIWGGKLLSLARKITLVISILHDLPTFNTTLSLVPKQILIEVEKACRKFIWSKGDGTRRSRSVSWKLICNGGNFLKPIVRWSIGNESSVNVLKDTWIFDKGLMFWPTFINPMLEDDQLVERFIINGVWNVQELQEFFGKDLLKLITSIQIHRREEDRLELIHKFSGKSLTALATKAIGPVKAESALLLGTEIQDVHSQATRVLFNHLGCSTFGTMKLQSILSLKSVIRGWMKNYKGLVIEGDNKNVINFIKRKLEKGAAFTSLSPAKGIMFGSRGEKDNRRSLEIGSDSTTIFFQFLAGGWEEPPAEEERGGKSMEEKGSMEETGERRVLRQKLEEVGEEAGTRREARRRERETLTLTHHHDNSLSFFCKKTQKASFWDIITCEILTV</sequence>
<dbReference type="GO" id="GO:0003676">
    <property type="term" value="F:nucleic acid binding"/>
    <property type="evidence" value="ECO:0007669"/>
    <property type="project" value="InterPro"/>
</dbReference>
<dbReference type="SUPFAM" id="SSF56672">
    <property type="entry name" value="DNA/RNA polymerases"/>
    <property type="match status" value="1"/>
</dbReference>
<dbReference type="InterPro" id="IPR000477">
    <property type="entry name" value="RT_dom"/>
</dbReference>
<name>A0A8T3B8V0_DENNO</name>
<protein>
    <recommendedName>
        <fullName evidence="2">Integrase catalytic domain-containing protein</fullName>
    </recommendedName>
</protein>
<dbReference type="GO" id="GO:0015074">
    <property type="term" value="P:DNA integration"/>
    <property type="evidence" value="ECO:0007669"/>
    <property type="project" value="InterPro"/>
</dbReference>
<dbReference type="PROSITE" id="PS50994">
    <property type="entry name" value="INTEGRASE"/>
    <property type="match status" value="1"/>
</dbReference>
<accession>A0A8T3B8V0</accession>
<proteinExistence type="predicted"/>
<evidence type="ECO:0000313" key="3">
    <source>
        <dbReference type="EMBL" id="KAI0503826.1"/>
    </source>
</evidence>
<dbReference type="PANTHER" id="PTHR11439">
    <property type="entry name" value="GAG-POL-RELATED RETROTRANSPOSON"/>
    <property type="match status" value="1"/>
</dbReference>
<organism evidence="3 4">
    <name type="scientific">Dendrobium nobile</name>
    <name type="common">Orchid</name>
    <dbReference type="NCBI Taxonomy" id="94219"/>
    <lineage>
        <taxon>Eukaryota</taxon>
        <taxon>Viridiplantae</taxon>
        <taxon>Streptophyta</taxon>
        <taxon>Embryophyta</taxon>
        <taxon>Tracheophyta</taxon>
        <taxon>Spermatophyta</taxon>
        <taxon>Magnoliopsida</taxon>
        <taxon>Liliopsida</taxon>
        <taxon>Asparagales</taxon>
        <taxon>Orchidaceae</taxon>
        <taxon>Epidendroideae</taxon>
        <taxon>Malaxideae</taxon>
        <taxon>Dendrobiinae</taxon>
        <taxon>Dendrobium</taxon>
    </lineage>
</organism>
<feature type="domain" description="Integrase catalytic" evidence="2">
    <location>
        <begin position="1"/>
        <end position="60"/>
    </location>
</feature>
<dbReference type="OrthoDB" id="1244997at2759"/>
<dbReference type="InterPro" id="IPR001584">
    <property type="entry name" value="Integrase_cat-core"/>
</dbReference>
<dbReference type="Pfam" id="PF14111">
    <property type="entry name" value="DUF4283"/>
    <property type="match status" value="1"/>
</dbReference>
<dbReference type="InterPro" id="IPR036397">
    <property type="entry name" value="RNaseH_sf"/>
</dbReference>
<dbReference type="SUPFAM" id="SSF53098">
    <property type="entry name" value="Ribonuclease H-like"/>
    <property type="match status" value="1"/>
</dbReference>
<evidence type="ECO:0000256" key="1">
    <source>
        <dbReference type="SAM" id="MobiDB-lite"/>
    </source>
</evidence>
<dbReference type="InterPro" id="IPR043502">
    <property type="entry name" value="DNA/RNA_pol_sf"/>
</dbReference>
<dbReference type="PANTHER" id="PTHR11439:SF461">
    <property type="entry name" value="OS10G0432200 PROTEIN"/>
    <property type="match status" value="1"/>
</dbReference>
<feature type="region of interest" description="Disordered" evidence="1">
    <location>
        <begin position="1377"/>
        <end position="1401"/>
    </location>
</feature>
<evidence type="ECO:0000259" key="2">
    <source>
        <dbReference type="PROSITE" id="PS50994"/>
    </source>
</evidence>
<keyword evidence="4" id="KW-1185">Reference proteome</keyword>
<dbReference type="InterPro" id="IPR025558">
    <property type="entry name" value="DUF4283"/>
</dbReference>
<dbReference type="EMBL" id="JAGYWB010000011">
    <property type="protein sequence ID" value="KAI0503826.1"/>
    <property type="molecule type" value="Genomic_DNA"/>
</dbReference>
<dbReference type="CDD" id="cd01650">
    <property type="entry name" value="RT_nLTR_like"/>
    <property type="match status" value="1"/>
</dbReference>